<evidence type="ECO:0000313" key="1">
    <source>
        <dbReference type="EMBL" id="QBZ73181.1"/>
    </source>
</evidence>
<keyword evidence="2" id="KW-1185">Reference proteome</keyword>
<sequence length="106" mass="11168">MADEAAGLDRAALLAELNLPAERAAEVEPSAAAAEAWVTRNVAAPADWTPDVALGALRLAARWYRRRNSLGGFEAITDAGPVYVMSRDPDLAQLLGLGPYAPPRVG</sequence>
<dbReference type="EMBL" id="MK660712">
    <property type="protein sequence ID" value="QBZ73181.1"/>
    <property type="molecule type" value="Genomic_DNA"/>
</dbReference>
<dbReference type="Proteomes" id="UP000297043">
    <property type="component" value="Segment"/>
</dbReference>
<dbReference type="GeneID" id="77950969"/>
<dbReference type="RefSeq" id="YP_010674652.1">
    <property type="nucleotide sequence ID" value="NC_070997.1"/>
</dbReference>
<name>A0A4D6E3W9_9CAUD</name>
<evidence type="ECO:0000313" key="2">
    <source>
        <dbReference type="Proteomes" id="UP000297043"/>
    </source>
</evidence>
<dbReference type="KEGG" id="vg:77950969"/>
<gene>
    <name evidence="1" type="primary">10</name>
    <name evidence="1" type="ORF">SEA_EPICDAB_10</name>
</gene>
<accession>A0A4D6E3W9</accession>
<reference evidence="1 2" key="1">
    <citation type="submission" date="2019-03" db="EMBL/GenBank/DDBJ databases">
        <authorList>
            <person name="Fakhre F."/>
            <person name="Gonzalez R.M."/>
            <person name="Howells E.K."/>
            <person name="Otero L.A."/>
            <person name="Pegoraro K.N."/>
            <person name="Robichaux K.C."/>
            <person name="Rodier A."/>
            <person name="Sadowski C.L."/>
            <person name="Carter V.P."/>
            <person name="Gray A.D."/>
            <person name="Klein G.C."/>
            <person name="Lebosada C."/>
            <person name="Miklaszewski C.M."/>
            <person name="Sutton S.N."/>
            <person name="Pollenz R.S."/>
            <person name="Garlena R.A."/>
            <person name="Russell D.A."/>
            <person name="Pope W.H."/>
            <person name="Jacobs-Sera D."/>
            <person name="Hatfull G.F."/>
        </authorList>
    </citation>
    <scope>NUCLEOTIDE SEQUENCE [LARGE SCALE GENOMIC DNA]</scope>
</reference>
<organism evidence="1 2">
    <name type="scientific">Gordonia phage EricDab</name>
    <dbReference type="NCBI Taxonomy" id="3070616"/>
    <lineage>
        <taxon>Viruses</taxon>
        <taxon>Duplodnaviria</taxon>
        <taxon>Heunggongvirae</taxon>
        <taxon>Uroviricota</taxon>
        <taxon>Caudoviricetes</taxon>
        <taxon>Ericdabvirus</taxon>
        <taxon>Ericdabvirus ericdab</taxon>
    </lineage>
</organism>
<protein>
    <submittedName>
        <fullName evidence="1">Head-to-tail adaptor</fullName>
    </submittedName>
</protein>
<proteinExistence type="predicted"/>